<evidence type="ECO:0000259" key="1">
    <source>
        <dbReference type="Pfam" id="PF05572"/>
    </source>
</evidence>
<evidence type="ECO:0000313" key="3">
    <source>
        <dbReference type="Proteomes" id="UP001204772"/>
    </source>
</evidence>
<dbReference type="RefSeq" id="WP_253524096.1">
    <property type="nucleotide sequence ID" value="NZ_JAMZEL010000001.1"/>
</dbReference>
<dbReference type="Pfam" id="PF05572">
    <property type="entry name" value="Peptidase_M43"/>
    <property type="match status" value="1"/>
</dbReference>
<keyword evidence="3" id="KW-1185">Reference proteome</keyword>
<dbReference type="InterPro" id="IPR008754">
    <property type="entry name" value="Peptidase_M43"/>
</dbReference>
<evidence type="ECO:0000313" key="2">
    <source>
        <dbReference type="EMBL" id="MCP1380999.1"/>
    </source>
</evidence>
<dbReference type="Gene3D" id="3.40.390.10">
    <property type="entry name" value="Collagenase (Catalytic Domain)"/>
    <property type="match status" value="1"/>
</dbReference>
<dbReference type="SUPFAM" id="SSF55486">
    <property type="entry name" value="Metalloproteases ('zincins'), catalytic domain"/>
    <property type="match status" value="1"/>
</dbReference>
<name>A0ABT1FGW0_9BACT</name>
<proteinExistence type="predicted"/>
<dbReference type="InterPro" id="IPR013783">
    <property type="entry name" value="Ig-like_fold"/>
</dbReference>
<accession>A0ABT1FGW0</accession>
<dbReference type="GO" id="GO:0008237">
    <property type="term" value="F:metallopeptidase activity"/>
    <property type="evidence" value="ECO:0007669"/>
    <property type="project" value="UniProtKB-KW"/>
</dbReference>
<feature type="domain" description="Peptidase M43 pregnancy-associated plasma-A" evidence="1">
    <location>
        <begin position="394"/>
        <end position="497"/>
    </location>
</feature>
<comment type="caution">
    <text evidence="2">The sequence shown here is derived from an EMBL/GenBank/DDBJ whole genome shotgun (WGS) entry which is preliminary data.</text>
</comment>
<keyword evidence="2" id="KW-0378">Hydrolase</keyword>
<protein>
    <submittedName>
        <fullName evidence="2">M43 family zinc metalloprotease</fullName>
    </submittedName>
</protein>
<dbReference type="InterPro" id="IPR024079">
    <property type="entry name" value="MetalloPept_cat_dom_sf"/>
</dbReference>
<dbReference type="SUPFAM" id="SSF49373">
    <property type="entry name" value="Invasin/intimin cell-adhesion fragments"/>
    <property type="match status" value="1"/>
</dbReference>
<dbReference type="Proteomes" id="UP001204772">
    <property type="component" value="Unassembled WGS sequence"/>
</dbReference>
<keyword evidence="2" id="KW-0482">Metalloprotease</keyword>
<keyword evidence="2" id="KW-0645">Protease</keyword>
<sequence length="535" mass="59630">MIIRKSIILCLYVMLVSCSTLREIPAVKIATVTVKLPASSSIFWLGESEPLPLSVELKDAQGNLISGYNGTVTYFSNGKTLPNSTFDPSTEGVYTLKAMVESVESAVVSVTVKDPQKEMERLELRSGFYYRYAVWHVPVNTWPDVVPKGYDKAGNEIPIGKKAKVQFRGKEAVPSSIQLNQPGKETIIGSAYGKQAELTFQVRAPRTFDIVRIPLMFHFCQAGDYTYPNSSETDETMRKKGIEALKNENYLKVLNRIFRNRYEADIAAHDPNAHDTFIEFYLAETDPDGKPLPQKGVNLLDFKRPAQAGSTYDWNTPEAKEYTQKIENLVKRWNPNEYLNILVEPAALNIPYAGAAGGGGLDVARKEAVPKEFFELPIVNFNPYGTFYAKSNAPLIRLNGFAQFLWGGLPTVDKIPTTIPHELGHIFGLPHTFGLASNCTDAIHSDGLWDTPTCANDKVTVNCETVPFVQKNLMSYLYSGQKVYFTYDQVTVMRARIEAGFNLPTPRNRGKLFTNSVAQPDVYSFGCVHNCSGNH</sequence>
<organism evidence="2 3">
    <name type="scientific">Runella salmonicolor</name>
    <dbReference type="NCBI Taxonomy" id="2950278"/>
    <lineage>
        <taxon>Bacteria</taxon>
        <taxon>Pseudomonadati</taxon>
        <taxon>Bacteroidota</taxon>
        <taxon>Cytophagia</taxon>
        <taxon>Cytophagales</taxon>
        <taxon>Spirosomataceae</taxon>
        <taxon>Runella</taxon>
    </lineage>
</organism>
<dbReference type="Gene3D" id="2.60.40.10">
    <property type="entry name" value="Immunoglobulins"/>
    <property type="match status" value="1"/>
</dbReference>
<dbReference type="InterPro" id="IPR008964">
    <property type="entry name" value="Invasin/intimin_cell_adhesion"/>
</dbReference>
<dbReference type="EMBL" id="JAMZEL010000001">
    <property type="protein sequence ID" value="MCP1380999.1"/>
    <property type="molecule type" value="Genomic_DNA"/>
</dbReference>
<gene>
    <name evidence="2" type="ORF">NCI00_01120</name>
</gene>
<reference evidence="2 3" key="1">
    <citation type="submission" date="2022-06" db="EMBL/GenBank/DDBJ databases">
        <title>Runella sp. S5 genome sequencing.</title>
        <authorList>
            <person name="Park S."/>
        </authorList>
    </citation>
    <scope>NUCLEOTIDE SEQUENCE [LARGE SCALE GENOMIC DNA]</scope>
    <source>
        <strain evidence="2 3">S5</strain>
    </source>
</reference>
<dbReference type="PROSITE" id="PS51257">
    <property type="entry name" value="PROKAR_LIPOPROTEIN"/>
    <property type="match status" value="1"/>
</dbReference>